<dbReference type="InterPro" id="IPR029479">
    <property type="entry name" value="Nitroreductase"/>
</dbReference>
<feature type="region of interest" description="Disordered" evidence="9">
    <location>
        <begin position="175"/>
        <end position="196"/>
    </location>
</feature>
<feature type="compositionally biased region" description="Polar residues" evidence="9">
    <location>
        <begin position="187"/>
        <end position="196"/>
    </location>
</feature>
<dbReference type="PIRSF" id="PIRSF000232">
    <property type="entry name" value="YdjA"/>
    <property type="match status" value="1"/>
</dbReference>
<dbReference type="SUPFAM" id="SSF55469">
    <property type="entry name" value="FMN-dependent nitroreductase-like"/>
    <property type="match status" value="1"/>
</dbReference>
<dbReference type="RefSeq" id="WP_263569474.1">
    <property type="nucleotide sequence ID" value="NZ_JAJIRN010000001.1"/>
</dbReference>
<gene>
    <name evidence="11" type="ORF">LNV07_01940</name>
</gene>
<dbReference type="CDD" id="cd02135">
    <property type="entry name" value="YdjA-like"/>
    <property type="match status" value="1"/>
</dbReference>
<accession>A0ABT2Y983</accession>
<keyword evidence="5 8" id="KW-0521">NADP</keyword>
<keyword evidence="3 8" id="KW-0285">Flavoprotein</keyword>
<keyword evidence="4 8" id="KW-0288">FMN</keyword>
<evidence type="ECO:0000256" key="1">
    <source>
        <dbReference type="ARBA" id="ARBA00001917"/>
    </source>
</evidence>
<evidence type="ECO:0000256" key="3">
    <source>
        <dbReference type="ARBA" id="ARBA00022630"/>
    </source>
</evidence>
<comment type="similarity">
    <text evidence="2 8">Belongs to the nitroreductase family.</text>
</comment>
<evidence type="ECO:0000313" key="11">
    <source>
        <dbReference type="EMBL" id="MCV2366856.1"/>
    </source>
</evidence>
<evidence type="ECO:0000256" key="6">
    <source>
        <dbReference type="ARBA" id="ARBA00023002"/>
    </source>
</evidence>
<keyword evidence="12" id="KW-1185">Reference proteome</keyword>
<dbReference type="EMBL" id="JAJIRN010000001">
    <property type="protein sequence ID" value="MCV2366856.1"/>
    <property type="molecule type" value="Genomic_DNA"/>
</dbReference>
<evidence type="ECO:0000256" key="7">
    <source>
        <dbReference type="ARBA" id="ARBA00023027"/>
    </source>
</evidence>
<reference evidence="11 12" key="1">
    <citation type="submission" date="2021-11" db="EMBL/GenBank/DDBJ databases">
        <authorList>
            <person name="Liang Q."/>
            <person name="Mou H."/>
            <person name="Liu Z."/>
        </authorList>
    </citation>
    <scope>NUCLEOTIDE SEQUENCE [LARGE SCALE GENOMIC DNA]</scope>
    <source>
        <strain evidence="11 12">CHU3</strain>
    </source>
</reference>
<proteinExistence type="inferred from homology"/>
<dbReference type="InterPro" id="IPR052530">
    <property type="entry name" value="NAD(P)H_nitroreductase"/>
</dbReference>
<evidence type="ECO:0000313" key="12">
    <source>
        <dbReference type="Proteomes" id="UP001209701"/>
    </source>
</evidence>
<comment type="caution">
    <text evidence="11">The sequence shown here is derived from an EMBL/GenBank/DDBJ whole genome shotgun (WGS) entry which is preliminary data.</text>
</comment>
<comment type="cofactor">
    <cofactor evidence="1 8">
        <name>FMN</name>
        <dbReference type="ChEBI" id="CHEBI:58210"/>
    </cofactor>
</comment>
<evidence type="ECO:0000259" key="10">
    <source>
        <dbReference type="Pfam" id="PF00881"/>
    </source>
</evidence>
<sequence length="196" mass="20494">MTIEREALQALLSRYSVGPKHLSEPGPDQAELSLMVEAALRAPDHAELLPFRFKVVRGAARAQMADLFAAAARAAGKDEAGAAMDAERALRAPVTVAVLARIDLGHPLVPAHEQWACVGGALSNFLNAAHLLGYGGKMLSGAKVRDANVMAAFCGPGETLLGWIALGTPLRRAAGPSRKGGVEQALSEWTQPASPT</sequence>
<evidence type="ECO:0000256" key="9">
    <source>
        <dbReference type="SAM" id="MobiDB-lite"/>
    </source>
</evidence>
<evidence type="ECO:0000256" key="4">
    <source>
        <dbReference type="ARBA" id="ARBA00022643"/>
    </source>
</evidence>
<keyword evidence="7 8" id="KW-0520">NAD</keyword>
<keyword evidence="6 8" id="KW-0560">Oxidoreductase</keyword>
<dbReference type="Gene3D" id="3.40.109.10">
    <property type="entry name" value="NADH Oxidase"/>
    <property type="match status" value="1"/>
</dbReference>
<dbReference type="Proteomes" id="UP001209701">
    <property type="component" value="Unassembled WGS sequence"/>
</dbReference>
<evidence type="ECO:0000256" key="2">
    <source>
        <dbReference type="ARBA" id="ARBA00007118"/>
    </source>
</evidence>
<feature type="domain" description="Nitroreductase" evidence="10">
    <location>
        <begin position="13"/>
        <end position="167"/>
    </location>
</feature>
<dbReference type="InterPro" id="IPR026021">
    <property type="entry name" value="YdjA-like"/>
</dbReference>
<name>A0ABT2Y983_9BURK</name>
<organism evidence="11 12">
    <name type="scientific">Roseateles oligotrophus</name>
    <dbReference type="NCBI Taxonomy" id="1769250"/>
    <lineage>
        <taxon>Bacteria</taxon>
        <taxon>Pseudomonadati</taxon>
        <taxon>Pseudomonadota</taxon>
        <taxon>Betaproteobacteria</taxon>
        <taxon>Burkholderiales</taxon>
        <taxon>Sphaerotilaceae</taxon>
        <taxon>Roseateles</taxon>
    </lineage>
</organism>
<evidence type="ECO:0000256" key="8">
    <source>
        <dbReference type="PIRNR" id="PIRNR000232"/>
    </source>
</evidence>
<protein>
    <recommendedName>
        <fullName evidence="8">Putative NAD(P)H nitroreductase</fullName>
        <ecNumber evidence="8">1.-.-.-</ecNumber>
    </recommendedName>
</protein>
<dbReference type="InterPro" id="IPR000415">
    <property type="entry name" value="Nitroreductase-like"/>
</dbReference>
<evidence type="ECO:0000256" key="5">
    <source>
        <dbReference type="ARBA" id="ARBA00022857"/>
    </source>
</evidence>
<dbReference type="PANTHER" id="PTHR43821:SF1">
    <property type="entry name" value="NAD(P)H NITROREDUCTASE YDJA-RELATED"/>
    <property type="match status" value="1"/>
</dbReference>
<dbReference type="Pfam" id="PF00881">
    <property type="entry name" value="Nitroreductase"/>
    <property type="match status" value="1"/>
</dbReference>
<dbReference type="EC" id="1.-.-.-" evidence="8"/>
<dbReference type="PANTHER" id="PTHR43821">
    <property type="entry name" value="NAD(P)H NITROREDUCTASE YDJA-RELATED"/>
    <property type="match status" value="1"/>
</dbReference>